<dbReference type="Proteomes" id="UP001293718">
    <property type="component" value="Unassembled WGS sequence"/>
</dbReference>
<keyword evidence="1" id="KW-0614">Plasmid</keyword>
<geneLocation type="plasmid" evidence="1">
    <name>unnamed</name>
</geneLocation>
<sequence>MNTAVESTLRQVLSREMLGYYVKEYELLTAERGREFVVLGAERIAYRVGLCQNGYEIQRESESGTAVHPLLRAPAHGLHKHAIGKAMVSGALFTSALH</sequence>
<comment type="caution">
    <text evidence="1">The sequence shown here is derived from an EMBL/GenBank/DDBJ whole genome shotgun (WGS) entry which is preliminary data.</text>
</comment>
<accession>A0ABU5I975</accession>
<reference evidence="1 2" key="1">
    <citation type="submission" date="2023-11" db="EMBL/GenBank/DDBJ databases">
        <title>Draft genome of Azohydromonas lata strain H1 (DSM1123), a polyhydroxyalkanoate producer.</title>
        <authorList>
            <person name="Traversa D."/>
            <person name="D'Addabbo P."/>
            <person name="Pazzani C."/>
            <person name="Manzari C."/>
            <person name="Chiara M."/>
            <person name="Scrascia M."/>
        </authorList>
    </citation>
    <scope>NUCLEOTIDE SEQUENCE [LARGE SCALE GENOMIC DNA]</scope>
    <source>
        <strain evidence="1 2">H1</strain>
        <plasmid evidence="1">unnamed</plasmid>
    </source>
</reference>
<proteinExistence type="predicted"/>
<dbReference type="EMBL" id="JAXOJX010000001">
    <property type="protein sequence ID" value="MDZ5455205.1"/>
    <property type="molecule type" value="Genomic_DNA"/>
</dbReference>
<gene>
    <name evidence="1" type="ORF">SM757_01330</name>
</gene>
<dbReference type="RefSeq" id="WP_322463902.1">
    <property type="nucleotide sequence ID" value="NZ_JAXOJX010000001.1"/>
</dbReference>
<evidence type="ECO:0000313" key="2">
    <source>
        <dbReference type="Proteomes" id="UP001293718"/>
    </source>
</evidence>
<evidence type="ECO:0000313" key="1">
    <source>
        <dbReference type="EMBL" id="MDZ5455205.1"/>
    </source>
</evidence>
<organism evidence="1 2">
    <name type="scientific">Azohydromonas lata</name>
    <dbReference type="NCBI Taxonomy" id="45677"/>
    <lineage>
        <taxon>Bacteria</taxon>
        <taxon>Pseudomonadati</taxon>
        <taxon>Pseudomonadota</taxon>
        <taxon>Betaproteobacteria</taxon>
        <taxon>Burkholderiales</taxon>
        <taxon>Sphaerotilaceae</taxon>
        <taxon>Azohydromonas</taxon>
    </lineage>
</organism>
<protein>
    <submittedName>
        <fullName evidence="1">Uncharacterized protein</fullName>
    </submittedName>
</protein>
<name>A0ABU5I975_9BURK</name>
<keyword evidence="2" id="KW-1185">Reference proteome</keyword>